<dbReference type="AlphaFoldDB" id="A0A6I6JY02"/>
<evidence type="ECO:0000256" key="6">
    <source>
        <dbReference type="ARBA" id="ARBA00023239"/>
    </source>
</evidence>
<dbReference type="Gene3D" id="1.50.10.100">
    <property type="entry name" value="Chondroitin AC/alginate lyase"/>
    <property type="match status" value="1"/>
</dbReference>
<accession>A0A6I6JY02</accession>
<feature type="chain" id="PRO_5026324418" evidence="8">
    <location>
        <begin position="27"/>
        <end position="693"/>
    </location>
</feature>
<dbReference type="Proteomes" id="UP000428260">
    <property type="component" value="Chromosome"/>
</dbReference>
<feature type="active site" evidence="7">
    <location>
        <position position="234"/>
    </location>
</feature>
<evidence type="ECO:0000256" key="3">
    <source>
        <dbReference type="ARBA" id="ARBA00011245"/>
    </source>
</evidence>
<feature type="domain" description="Polysaccharide lyase family 8 C-terminal" evidence="10">
    <location>
        <begin position="588"/>
        <end position="651"/>
    </location>
</feature>
<dbReference type="SUPFAM" id="SSF74650">
    <property type="entry name" value="Galactose mutarotase-like"/>
    <property type="match status" value="1"/>
</dbReference>
<evidence type="ECO:0000256" key="5">
    <source>
        <dbReference type="ARBA" id="ARBA00022837"/>
    </source>
</evidence>
<comment type="subunit">
    <text evidence="3">Monomer.</text>
</comment>
<evidence type="ECO:0000259" key="9">
    <source>
        <dbReference type="Pfam" id="PF02278"/>
    </source>
</evidence>
<dbReference type="PANTHER" id="PTHR38481:SF1">
    <property type="entry name" value="HYALURONATE LYASE"/>
    <property type="match status" value="1"/>
</dbReference>
<feature type="domain" description="Polysaccharide lyase family 8 central" evidence="9">
    <location>
        <begin position="332"/>
        <end position="570"/>
    </location>
</feature>
<dbReference type="Gene3D" id="2.70.98.10">
    <property type="match status" value="1"/>
</dbReference>
<dbReference type="GO" id="GO:0016837">
    <property type="term" value="F:carbon-oxygen lyase activity, acting on polysaccharides"/>
    <property type="evidence" value="ECO:0007669"/>
    <property type="project" value="UniProtKB-ARBA"/>
</dbReference>
<name>A0A6I6JY02_9BACT</name>
<evidence type="ECO:0000259" key="11">
    <source>
        <dbReference type="Pfam" id="PF08124"/>
    </source>
</evidence>
<evidence type="ECO:0000259" key="10">
    <source>
        <dbReference type="Pfam" id="PF02884"/>
    </source>
</evidence>
<feature type="signal peptide" evidence="8">
    <location>
        <begin position="1"/>
        <end position="26"/>
    </location>
</feature>
<evidence type="ECO:0000256" key="8">
    <source>
        <dbReference type="SAM" id="SignalP"/>
    </source>
</evidence>
<evidence type="ECO:0000313" key="13">
    <source>
        <dbReference type="Proteomes" id="UP000428260"/>
    </source>
</evidence>
<dbReference type="InterPro" id="IPR038970">
    <property type="entry name" value="Lyase_8"/>
</dbReference>
<feature type="active site" evidence="7">
    <location>
        <position position="225"/>
    </location>
</feature>
<proteinExistence type="inferred from homology"/>
<evidence type="ECO:0000256" key="1">
    <source>
        <dbReference type="ARBA" id="ARBA00001913"/>
    </source>
</evidence>
<dbReference type="CDD" id="cd01083">
    <property type="entry name" value="GAG_Lyase"/>
    <property type="match status" value="1"/>
</dbReference>
<dbReference type="InterPro" id="IPR004103">
    <property type="entry name" value="Lyase_8_C"/>
</dbReference>
<comment type="cofactor">
    <cofactor evidence="1">
        <name>Ca(2+)</name>
        <dbReference type="ChEBI" id="CHEBI:29108"/>
    </cofactor>
</comment>
<sequence length="693" mass="78742">MNKKFFVSVVSVFLIFISLGKTTAQSQTAYPLELRQLHENVWANIMVEPVDEEEVTVLMSSLTAKGSWENIDYTSQQRGAWEPRSHISRLLEMATAYQTEGSRLYQNKELSQKIHSGLNFWFKNDFICPNWWYPEIGVPMVLAPLMILMEVELSAEQKQLGIKILDRAEIGMTGQNKVWLSGNVLLKSLLLKDTETIKKAAESIKEELVVSTGEGVQPDWSYHQHGPQLQFGNYGLSYVNDMIKWISVLRKTSFQFDENKVEILRNYLLDGQQWVSWKNQMDISACGRQLFVDSPEQKAASLSSFFSKMESLDPANAEKYQKGNDYKMLSGNKHFWRSDFQVKRTPESYFSVKMCSERVIGAESCNSENLQGYYMGDGATFLYQTGEEYRNIFPFLDWKKIPGVTAHQDNDTLPVLTARGYRLESNFVGGVSDGKDGIAAMDYKRNGLTAKKSWFMFDDVIIYLGAGISSSEGLPVTTGVNQVYYNGEIESATKSGSDEIYKWILHEKSGYYFPEGSKVKLTAKTEKGSWNRVASRYTPKTTYAKIFRLWLEHGANPQNEKYQYVLVPNATVAKMKALDADFPFKFHNKKNLQEVVSKDEKIAGIVFYEAGKSEHMGGIEVDAPCLIMLKKQMDEIRLFVAEPTQLLSKITVTLNGKFLGENTVVENGKSKIKIDLPENEEAGKTMNLILKIR</sequence>
<feature type="domain" description="Polysaccharide lyase 8 N-terminal alpha-helical" evidence="11">
    <location>
        <begin position="53"/>
        <end position="312"/>
    </location>
</feature>
<reference evidence="12 13" key="1">
    <citation type="submission" date="2019-11" db="EMBL/GenBank/DDBJ databases">
        <authorList>
            <person name="Zheng R.K."/>
            <person name="Sun C.M."/>
        </authorList>
    </citation>
    <scope>NUCLEOTIDE SEQUENCE [LARGE SCALE GENOMIC DNA]</scope>
    <source>
        <strain evidence="12 13">WC007</strain>
    </source>
</reference>
<dbReference type="RefSeq" id="WP_158862864.1">
    <property type="nucleotide sequence ID" value="NZ_CP046401.1"/>
</dbReference>
<dbReference type="GO" id="GO:0005576">
    <property type="term" value="C:extracellular region"/>
    <property type="evidence" value="ECO:0007669"/>
    <property type="project" value="InterPro"/>
</dbReference>
<evidence type="ECO:0000256" key="2">
    <source>
        <dbReference type="ARBA" id="ARBA00006699"/>
    </source>
</evidence>
<dbReference type="InterPro" id="IPR012970">
    <property type="entry name" value="Lyase_8_alpha_N"/>
</dbReference>
<keyword evidence="4 8" id="KW-0732">Signal</keyword>
<keyword evidence="6" id="KW-0456">Lyase</keyword>
<organism evidence="12 13">
    <name type="scientific">Maribellus comscasis</name>
    <dbReference type="NCBI Taxonomy" id="2681766"/>
    <lineage>
        <taxon>Bacteria</taxon>
        <taxon>Pseudomonadati</taxon>
        <taxon>Bacteroidota</taxon>
        <taxon>Bacteroidia</taxon>
        <taxon>Marinilabiliales</taxon>
        <taxon>Prolixibacteraceae</taxon>
        <taxon>Maribellus</taxon>
    </lineage>
</organism>
<evidence type="ECO:0000256" key="4">
    <source>
        <dbReference type="ARBA" id="ARBA00022729"/>
    </source>
</evidence>
<dbReference type="InterPro" id="IPR011013">
    <property type="entry name" value="Gal_mutarotase_sf_dom"/>
</dbReference>
<dbReference type="EMBL" id="CP046401">
    <property type="protein sequence ID" value="QGY42584.1"/>
    <property type="molecule type" value="Genomic_DNA"/>
</dbReference>
<dbReference type="SUPFAM" id="SSF49863">
    <property type="entry name" value="Hyaluronate lyase-like, C-terminal domain"/>
    <property type="match status" value="1"/>
</dbReference>
<dbReference type="SUPFAM" id="SSF48230">
    <property type="entry name" value="Chondroitin AC/alginate lyase"/>
    <property type="match status" value="1"/>
</dbReference>
<dbReference type="Pfam" id="PF02278">
    <property type="entry name" value="Lyase_8"/>
    <property type="match status" value="1"/>
</dbReference>
<dbReference type="InterPro" id="IPR011071">
    <property type="entry name" value="Lyase_8-like_C"/>
</dbReference>
<keyword evidence="5" id="KW-0106">Calcium</keyword>
<evidence type="ECO:0000313" key="12">
    <source>
        <dbReference type="EMBL" id="QGY42584.1"/>
    </source>
</evidence>
<dbReference type="Pfam" id="PF02884">
    <property type="entry name" value="Lyase_8_C"/>
    <property type="match status" value="1"/>
</dbReference>
<keyword evidence="13" id="KW-1185">Reference proteome</keyword>
<gene>
    <name evidence="12" type="ORF">GM418_02630</name>
</gene>
<dbReference type="InterPro" id="IPR014718">
    <property type="entry name" value="GH-type_carb-bd"/>
</dbReference>
<evidence type="ECO:0000256" key="7">
    <source>
        <dbReference type="PIRSR" id="PIRSR638970-1"/>
    </source>
</evidence>
<dbReference type="KEGG" id="mcos:GM418_02630"/>
<protein>
    <submittedName>
        <fullName evidence="12">Chondroitinase</fullName>
    </submittedName>
</protein>
<dbReference type="InterPro" id="IPR008929">
    <property type="entry name" value="Chondroitin_lyas"/>
</dbReference>
<dbReference type="GO" id="GO:0005975">
    <property type="term" value="P:carbohydrate metabolic process"/>
    <property type="evidence" value="ECO:0007669"/>
    <property type="project" value="InterPro"/>
</dbReference>
<dbReference type="PANTHER" id="PTHR38481">
    <property type="entry name" value="HYALURONATE LYASE"/>
    <property type="match status" value="1"/>
</dbReference>
<dbReference type="InterPro" id="IPR003159">
    <property type="entry name" value="Lyase_8_central_dom"/>
</dbReference>
<dbReference type="GO" id="GO:0030246">
    <property type="term" value="F:carbohydrate binding"/>
    <property type="evidence" value="ECO:0007669"/>
    <property type="project" value="InterPro"/>
</dbReference>
<dbReference type="Pfam" id="PF08124">
    <property type="entry name" value="Lyase_8_N"/>
    <property type="match status" value="1"/>
</dbReference>
<dbReference type="Gene3D" id="2.60.220.10">
    <property type="entry name" value="Polysaccharide lyase family 8-like, C-terminal"/>
    <property type="match status" value="1"/>
</dbReference>
<feature type="active site" evidence="7">
    <location>
        <position position="288"/>
    </location>
</feature>
<comment type="similarity">
    <text evidence="2">Belongs to the polysaccharide lyase 8 family.</text>
</comment>